<accession>A0ABT2NVY8</accession>
<evidence type="ECO:0000313" key="2">
    <source>
        <dbReference type="EMBL" id="MCT8388740.1"/>
    </source>
</evidence>
<evidence type="ECO:0000256" key="1">
    <source>
        <dbReference type="SAM" id="Phobius"/>
    </source>
</evidence>
<reference evidence="2 3" key="1">
    <citation type="submission" date="2018-08" db="EMBL/GenBank/DDBJ databases">
        <title>Draft genome sequences of Leuconostoc spp. and Weissella spp. with biocontrol potential.</title>
        <authorList>
            <person name="Lo R."/>
            <person name="Ho V.T.T."/>
            <person name="Turner M.S."/>
        </authorList>
    </citation>
    <scope>NUCLEOTIDE SEQUENCE [LARGE SCALE GENOMIC DNA]</scope>
    <source>
        <strain evidence="2 3">733</strain>
    </source>
</reference>
<dbReference type="Proteomes" id="UP001525857">
    <property type="component" value="Unassembled WGS sequence"/>
</dbReference>
<sequence length="60" mass="6942">MNYNNKVSNKAINLIIFLLIIVNLNNLINENPLFNQVLSVFSLIMTLLIVYVKYIKSTNK</sequence>
<dbReference type="EMBL" id="QVOV01000002">
    <property type="protein sequence ID" value="MCT8388740.1"/>
    <property type="molecule type" value="Genomic_DNA"/>
</dbReference>
<proteinExistence type="predicted"/>
<name>A0ABT2NVY8_9LACO</name>
<keyword evidence="3" id="KW-1185">Reference proteome</keyword>
<organism evidence="2 3">
    <name type="scientific">Leuconostoc holzapfelii</name>
    <dbReference type="NCBI Taxonomy" id="434464"/>
    <lineage>
        <taxon>Bacteria</taxon>
        <taxon>Bacillati</taxon>
        <taxon>Bacillota</taxon>
        <taxon>Bacilli</taxon>
        <taxon>Lactobacillales</taxon>
        <taxon>Lactobacillaceae</taxon>
        <taxon>Leuconostoc</taxon>
    </lineage>
</organism>
<comment type="caution">
    <text evidence="2">The sequence shown here is derived from an EMBL/GenBank/DDBJ whole genome shotgun (WGS) entry which is preliminary data.</text>
</comment>
<gene>
    <name evidence="2" type="ORF">D0501_01295</name>
</gene>
<feature type="transmembrane region" description="Helical" evidence="1">
    <location>
        <begin position="34"/>
        <end position="54"/>
    </location>
</feature>
<keyword evidence="1" id="KW-0472">Membrane</keyword>
<protein>
    <submittedName>
        <fullName evidence="2">Uncharacterized protein</fullName>
    </submittedName>
</protein>
<keyword evidence="1" id="KW-0812">Transmembrane</keyword>
<feature type="transmembrane region" description="Helical" evidence="1">
    <location>
        <begin position="12"/>
        <end position="28"/>
    </location>
</feature>
<evidence type="ECO:0000313" key="3">
    <source>
        <dbReference type="Proteomes" id="UP001525857"/>
    </source>
</evidence>
<keyword evidence="1" id="KW-1133">Transmembrane helix</keyword>